<keyword evidence="2" id="KW-1185">Reference proteome</keyword>
<dbReference type="Gene3D" id="3.30.1330.70">
    <property type="entry name" value="Holliday junction resolvase RusA"/>
    <property type="match status" value="1"/>
</dbReference>
<reference evidence="1 2" key="1">
    <citation type="submission" date="2019-11" db="EMBL/GenBank/DDBJ databases">
        <authorList>
            <person name="Dong K."/>
        </authorList>
    </citation>
    <scope>NUCLEOTIDE SEQUENCE [LARGE SCALE GENOMIC DNA]</scope>
    <source>
        <strain evidence="1 2">JCM 17370</strain>
    </source>
</reference>
<comment type="caution">
    <text evidence="1">The sequence shown here is derived from an EMBL/GenBank/DDBJ whole genome shotgun (WGS) entry which is preliminary data.</text>
</comment>
<dbReference type="InterPro" id="IPR036614">
    <property type="entry name" value="RusA-like_sf"/>
</dbReference>
<organism evidence="1 2">
    <name type="scientific">Paracoccus limosus</name>
    <dbReference type="NCBI Taxonomy" id="913252"/>
    <lineage>
        <taxon>Bacteria</taxon>
        <taxon>Pseudomonadati</taxon>
        <taxon>Pseudomonadota</taxon>
        <taxon>Alphaproteobacteria</taxon>
        <taxon>Rhodobacterales</taxon>
        <taxon>Paracoccaceae</taxon>
        <taxon>Paracoccus</taxon>
    </lineage>
</organism>
<dbReference type="GO" id="GO:0006281">
    <property type="term" value="P:DNA repair"/>
    <property type="evidence" value="ECO:0007669"/>
    <property type="project" value="InterPro"/>
</dbReference>
<evidence type="ECO:0000313" key="1">
    <source>
        <dbReference type="EMBL" id="MTH33048.1"/>
    </source>
</evidence>
<dbReference type="RefSeq" id="WP_155062616.1">
    <property type="nucleotide sequence ID" value="NZ_WMIF01000001.1"/>
</dbReference>
<protein>
    <submittedName>
        <fullName evidence="1">Uncharacterized protein</fullName>
    </submittedName>
</protein>
<sequence>MIAARATFPWPPSGLSPNGSQGNFHGKARLASAYKARCWLLLREKGKAIRPLPEGAAVARVIVTYCPPPRVSRYDFDNMGKRMKQAFDALAEAIGVDDAEWPVMVLQRGERCKAGAVIVEVEVAG</sequence>
<evidence type="ECO:0000313" key="2">
    <source>
        <dbReference type="Proteomes" id="UP000442533"/>
    </source>
</evidence>
<accession>A0A844H3V9</accession>
<gene>
    <name evidence="1" type="ORF">GL279_00350</name>
</gene>
<name>A0A844H3V9_9RHOB</name>
<dbReference type="AlphaFoldDB" id="A0A844H3V9"/>
<dbReference type="SUPFAM" id="SSF103084">
    <property type="entry name" value="Holliday junction resolvase RusA"/>
    <property type="match status" value="1"/>
</dbReference>
<dbReference type="EMBL" id="WMIF01000001">
    <property type="protein sequence ID" value="MTH33048.1"/>
    <property type="molecule type" value="Genomic_DNA"/>
</dbReference>
<dbReference type="GO" id="GO:0006310">
    <property type="term" value="P:DNA recombination"/>
    <property type="evidence" value="ECO:0007669"/>
    <property type="project" value="InterPro"/>
</dbReference>
<dbReference type="Proteomes" id="UP000442533">
    <property type="component" value="Unassembled WGS sequence"/>
</dbReference>
<dbReference type="OrthoDB" id="7775026at2"/>
<proteinExistence type="predicted"/>
<dbReference type="GO" id="GO:0000287">
    <property type="term" value="F:magnesium ion binding"/>
    <property type="evidence" value="ECO:0007669"/>
    <property type="project" value="InterPro"/>
</dbReference>